<evidence type="ECO:0008006" key="7">
    <source>
        <dbReference type="Google" id="ProtNLM"/>
    </source>
</evidence>
<dbReference type="PANTHER" id="PTHR35859:SF1">
    <property type="entry name" value="NONSELECTIVE CATION CHANNEL PROTEIN"/>
    <property type="match status" value="1"/>
</dbReference>
<dbReference type="PANTHER" id="PTHR35859">
    <property type="entry name" value="NONSELECTIVE CATION CHANNEL PROTEIN"/>
    <property type="match status" value="1"/>
</dbReference>
<dbReference type="EMBL" id="NHYE01001135">
    <property type="protein sequence ID" value="PPQ98244.1"/>
    <property type="molecule type" value="Genomic_DNA"/>
</dbReference>
<dbReference type="Pfam" id="PF23317">
    <property type="entry name" value="YVC1_C"/>
    <property type="match status" value="1"/>
</dbReference>
<feature type="transmembrane region" description="Helical" evidence="2">
    <location>
        <begin position="298"/>
        <end position="321"/>
    </location>
</feature>
<proteinExistence type="predicted"/>
<organism evidence="5 6">
    <name type="scientific">Gymnopilus dilepis</name>
    <dbReference type="NCBI Taxonomy" id="231916"/>
    <lineage>
        <taxon>Eukaryota</taxon>
        <taxon>Fungi</taxon>
        <taxon>Dikarya</taxon>
        <taxon>Basidiomycota</taxon>
        <taxon>Agaricomycotina</taxon>
        <taxon>Agaricomycetes</taxon>
        <taxon>Agaricomycetidae</taxon>
        <taxon>Agaricales</taxon>
        <taxon>Agaricineae</taxon>
        <taxon>Hymenogastraceae</taxon>
        <taxon>Gymnopilus</taxon>
    </lineage>
</organism>
<dbReference type="Pfam" id="PF23190">
    <property type="entry name" value="LHD_TRPY1"/>
    <property type="match status" value="1"/>
</dbReference>
<accession>A0A409Y5C7</accession>
<feature type="domain" description="Calcium channel YVC1-like C-terminal transmembrane" evidence="4">
    <location>
        <begin position="242"/>
        <end position="543"/>
    </location>
</feature>
<dbReference type="InParanoid" id="A0A409Y5C7"/>
<feature type="transmembrane region" description="Helical" evidence="2">
    <location>
        <begin position="418"/>
        <end position="443"/>
    </location>
</feature>
<feature type="domain" description="YVC1 N-terminal linker helical" evidence="3">
    <location>
        <begin position="23"/>
        <end position="206"/>
    </location>
</feature>
<comment type="caution">
    <text evidence="5">The sequence shown here is derived from an EMBL/GenBank/DDBJ whole genome shotgun (WGS) entry which is preliminary data.</text>
</comment>
<dbReference type="InterPro" id="IPR056336">
    <property type="entry name" value="YVC1_C"/>
</dbReference>
<dbReference type="InterPro" id="IPR052971">
    <property type="entry name" value="TRP_calcium_channel"/>
</dbReference>
<evidence type="ECO:0000313" key="6">
    <source>
        <dbReference type="Proteomes" id="UP000284706"/>
    </source>
</evidence>
<name>A0A409Y5C7_9AGAR</name>
<evidence type="ECO:0000313" key="5">
    <source>
        <dbReference type="EMBL" id="PPQ98244.1"/>
    </source>
</evidence>
<dbReference type="Proteomes" id="UP000284706">
    <property type="component" value="Unassembled WGS sequence"/>
</dbReference>
<dbReference type="AlphaFoldDB" id="A0A409Y5C7"/>
<dbReference type="STRING" id="231916.A0A409Y5C7"/>
<dbReference type="InterPro" id="IPR056337">
    <property type="entry name" value="LHD_YVC1"/>
</dbReference>
<feature type="compositionally biased region" description="Low complexity" evidence="1">
    <location>
        <begin position="619"/>
        <end position="632"/>
    </location>
</feature>
<dbReference type="OrthoDB" id="2373987at2759"/>
<keyword evidence="2" id="KW-0812">Transmembrane</keyword>
<feature type="transmembrane region" description="Helical" evidence="2">
    <location>
        <begin position="258"/>
        <end position="277"/>
    </location>
</feature>
<feature type="transmembrane region" description="Helical" evidence="2">
    <location>
        <begin position="356"/>
        <end position="379"/>
    </location>
</feature>
<feature type="transmembrane region" description="Helical" evidence="2">
    <location>
        <begin position="385"/>
        <end position="406"/>
    </location>
</feature>
<sequence>MSESQPELQPLLRPEDVDATPVYPIIHMIRTDVMHYIDTPLNYQSLTSPDLTYSLVRPLVEKYLAFQEEGNLSVTFCCLINCVHFIRDDNMTTASLSRTRADLCEILATRIFRAQGNNLLHLAIALTTSWNVYSGADPALIAQAREERDDDLEERVGNAIEMAILAKAKRFIKSSACQKVIDAIWLGKCVYQAQSSHSILSDTYKRTPIHFYDPHKAPLLDHYRLKVPSIRAVLEYLNFLILFIFFIVAIEFNERERINLSEFIFMIYALGFTLEKIAAMQEHGIKVYFKGTWNGFDLAFITTFSIYAFLRLYGVLVHWARKLGVDILALIACLMFPRLAFVTFKDNLMVLSLRAMIIQFIFLMVIAAFCFCGFLYALWTLSRDSAGYGAGLISWWMLDLWFGLDASGFDRATTFHPVFGPVLMVTYACLSNTLLLTVLVSILSNTFAAVSEDAAAEAMFRKAVLTIEGVKADSLFSYQPPINLIALCIMLPASYILSPRWFHKVNVFMIRLTSFPILLVISLYERQSKRAGTTTFYDTISNVAESVIDTLPRSLKRLTFFEGLAGADADIDAVSMDAPWERPFLIALEQVFEIEGEFGSALDTGDNNDGFSIHHQRRLSGSSSRGGRTGHPSSPPKAPRMRLNSILSRPDTFSPLAQVFNPVLEEAGEPGAPGTSVTHGVSYGPVTRRRLTSMHAGQRPAFPDAHNGHSHATNIKFFPNVADKSSPEQGIAIPRSRSQDRTPITPSTATEVKEAEDDSGETAEQSEVMKRLREIEQRQAKIEDLLGQIANSLVKH</sequence>
<evidence type="ECO:0000256" key="2">
    <source>
        <dbReference type="SAM" id="Phobius"/>
    </source>
</evidence>
<protein>
    <recommendedName>
        <fullName evidence="7">Ion transport domain-containing protein</fullName>
    </recommendedName>
</protein>
<feature type="region of interest" description="Disordered" evidence="1">
    <location>
        <begin position="605"/>
        <end position="642"/>
    </location>
</feature>
<feature type="compositionally biased region" description="Polar residues" evidence="1">
    <location>
        <begin position="741"/>
        <end position="750"/>
    </location>
</feature>
<keyword evidence="2" id="KW-0472">Membrane</keyword>
<feature type="transmembrane region" description="Helical" evidence="2">
    <location>
        <begin position="505"/>
        <end position="524"/>
    </location>
</feature>
<feature type="transmembrane region" description="Helical" evidence="2">
    <location>
        <begin position="481"/>
        <end position="498"/>
    </location>
</feature>
<keyword evidence="2" id="KW-1133">Transmembrane helix</keyword>
<feature type="transmembrane region" description="Helical" evidence="2">
    <location>
        <begin position="327"/>
        <end position="344"/>
    </location>
</feature>
<keyword evidence="6" id="KW-1185">Reference proteome</keyword>
<gene>
    <name evidence="5" type="ORF">CVT26_003415</name>
</gene>
<evidence type="ECO:0000256" key="1">
    <source>
        <dbReference type="SAM" id="MobiDB-lite"/>
    </source>
</evidence>
<evidence type="ECO:0000259" key="4">
    <source>
        <dbReference type="Pfam" id="PF23317"/>
    </source>
</evidence>
<reference evidence="5 6" key="1">
    <citation type="journal article" date="2018" name="Evol. Lett.">
        <title>Horizontal gene cluster transfer increased hallucinogenic mushroom diversity.</title>
        <authorList>
            <person name="Reynolds H.T."/>
            <person name="Vijayakumar V."/>
            <person name="Gluck-Thaler E."/>
            <person name="Korotkin H.B."/>
            <person name="Matheny P.B."/>
            <person name="Slot J.C."/>
        </authorList>
    </citation>
    <scope>NUCLEOTIDE SEQUENCE [LARGE SCALE GENOMIC DNA]</scope>
    <source>
        <strain evidence="5 6">SRW20</strain>
    </source>
</reference>
<feature type="region of interest" description="Disordered" evidence="1">
    <location>
        <begin position="721"/>
        <end position="768"/>
    </location>
</feature>
<feature type="transmembrane region" description="Helical" evidence="2">
    <location>
        <begin position="233"/>
        <end position="252"/>
    </location>
</feature>
<evidence type="ECO:0000259" key="3">
    <source>
        <dbReference type="Pfam" id="PF23190"/>
    </source>
</evidence>